<keyword evidence="3" id="KW-1185">Reference proteome</keyword>
<organism evidence="2 3">
    <name type="scientific">Labrys monachus</name>
    <dbReference type="NCBI Taxonomy" id="217067"/>
    <lineage>
        <taxon>Bacteria</taxon>
        <taxon>Pseudomonadati</taxon>
        <taxon>Pseudomonadota</taxon>
        <taxon>Alphaproteobacteria</taxon>
        <taxon>Hyphomicrobiales</taxon>
        <taxon>Xanthobacteraceae</taxon>
        <taxon>Labrys</taxon>
    </lineage>
</organism>
<evidence type="ECO:0000313" key="3">
    <source>
        <dbReference type="Proteomes" id="UP001237448"/>
    </source>
</evidence>
<protein>
    <submittedName>
        <fullName evidence="2">Outer membrane lipoprotein SlyB</fullName>
    </submittedName>
</protein>
<dbReference type="Proteomes" id="UP001237448">
    <property type="component" value="Unassembled WGS sequence"/>
</dbReference>
<proteinExistence type="predicted"/>
<feature type="signal peptide" evidence="1">
    <location>
        <begin position="1"/>
        <end position="25"/>
    </location>
</feature>
<sequence length="75" mass="7678">MKNPLIGLAALLALCLTGCSAGVYAGSASLRSGPAAQTICTHSYGAQVQVPDGADNGLREHRRCVTAPDDDDDGY</sequence>
<evidence type="ECO:0000256" key="1">
    <source>
        <dbReference type="SAM" id="SignalP"/>
    </source>
</evidence>
<reference evidence="2 3" key="1">
    <citation type="submission" date="2023-07" db="EMBL/GenBank/DDBJ databases">
        <title>Genomic Encyclopedia of Type Strains, Phase IV (KMG-IV): sequencing the most valuable type-strain genomes for metagenomic binning, comparative biology and taxonomic classification.</title>
        <authorList>
            <person name="Goeker M."/>
        </authorList>
    </citation>
    <scope>NUCLEOTIDE SEQUENCE [LARGE SCALE GENOMIC DNA]</scope>
    <source>
        <strain evidence="2 3">DSM 5896</strain>
    </source>
</reference>
<accession>A0ABU0FCC0</accession>
<evidence type="ECO:0000313" key="2">
    <source>
        <dbReference type="EMBL" id="MDQ0391695.1"/>
    </source>
</evidence>
<name>A0ABU0FCC0_9HYPH</name>
<gene>
    <name evidence="2" type="ORF">J3R73_001487</name>
</gene>
<keyword evidence="2" id="KW-0449">Lipoprotein</keyword>
<comment type="caution">
    <text evidence="2">The sequence shown here is derived from an EMBL/GenBank/DDBJ whole genome shotgun (WGS) entry which is preliminary data.</text>
</comment>
<feature type="chain" id="PRO_5046903590" evidence="1">
    <location>
        <begin position="26"/>
        <end position="75"/>
    </location>
</feature>
<dbReference type="EMBL" id="JAUSVK010000001">
    <property type="protein sequence ID" value="MDQ0391695.1"/>
    <property type="molecule type" value="Genomic_DNA"/>
</dbReference>
<keyword evidence="1" id="KW-0732">Signal</keyword>
<dbReference type="RefSeq" id="WP_307424439.1">
    <property type="nucleotide sequence ID" value="NZ_JAUSVK010000001.1"/>
</dbReference>